<sequence>MKETFISHGIPVAAAEERTSAMCARHGECRFVIAAKGFALVVNPLSGRTKQVFFPENNREYPFASLSSKGLFYTGAGKMILVLDPFLEKIVFYSVINNGEEIAGFSFAEGKGGNIYFTTYPHCHLFGLCPSDWSIKDFGRMDPSEKYPSSAAADVKGWVYVGIGTERKNIVAFNPDSGVKKSLVPHEDRTKGAGYVYQAADGKVYGHWEAGDMRGVNQTTRWKMFLDGAVEGVDPVERASSIYEGEGFQKVHTNLDAEYKVDSYSLSEGFAEFIHNGTGQRKVIELTYESEGAQLSTLFLGPDEQIYGTSMHPLQLFRYCPESGELRNYGGKVIERGGGGNIAAYASKGNLVFGAAYAGGKFYILDTQKPIEQNLNPRLVLQVEDIHRPRCAIAASDKKHIIWGGFPGYGLAGGGLAIYSTETGQASVIPHGRIVPNQSTLCLGELQEGLILGGTSVETPGGASSAEKEAHLYLLEWKTEKPAERFVPVEGVREIVQLFIDPFNLVHCLTDSSLYFICNPYTKEVLFRKDLSESGFPVRNSFAYFKDSGTLFLLLSKALLSCEIREGIIANPSTRHYLTGGASSGIVLHKGRVYYGSGSRLISIGTCRSETQ</sequence>
<dbReference type="HOGENOM" id="CLU_419689_0_0_9"/>
<evidence type="ECO:0000313" key="2">
    <source>
        <dbReference type="Proteomes" id="UP000017805"/>
    </source>
</evidence>
<dbReference type="AlphaFoldDB" id="U5LG27"/>
<accession>U5LG27</accession>
<name>U5LG27_9BACI</name>
<organism evidence="1 2">
    <name type="scientific">Bacillus infantis NRRL B-14911</name>
    <dbReference type="NCBI Taxonomy" id="1367477"/>
    <lineage>
        <taxon>Bacteria</taxon>
        <taxon>Bacillati</taxon>
        <taxon>Bacillota</taxon>
        <taxon>Bacilli</taxon>
        <taxon>Bacillales</taxon>
        <taxon>Bacillaceae</taxon>
        <taxon>Bacillus</taxon>
    </lineage>
</organism>
<dbReference type="EMBL" id="CP006643">
    <property type="protein sequence ID" value="AGX06363.1"/>
    <property type="molecule type" value="Genomic_DNA"/>
</dbReference>
<dbReference type="PATRIC" id="fig|1367477.3.peg.4517"/>
<reference evidence="1 2" key="1">
    <citation type="submission" date="2013-07" db="EMBL/GenBank/DDBJ databases">
        <title>Complete genome sequence of Bacillus infantis NRRL B-14911 that has potential to induce cardiac disease by antigenic mimicry.</title>
        <authorList>
            <person name="Massilamany C."/>
            <person name="Smith T.P.L."/>
            <person name="Loy J.D."/>
            <person name="Barletta R."/>
            <person name="Reddy J."/>
        </authorList>
    </citation>
    <scope>NUCLEOTIDE SEQUENCE [LARGE SCALE GENOMIC DNA]</scope>
    <source>
        <strain evidence="1 2">NRRL B-14911</strain>
    </source>
</reference>
<evidence type="ECO:0000313" key="1">
    <source>
        <dbReference type="EMBL" id="AGX06363.1"/>
    </source>
</evidence>
<dbReference type="Proteomes" id="UP000017805">
    <property type="component" value="Chromosome"/>
</dbReference>
<dbReference type="KEGG" id="bif:N288_22620"/>
<dbReference type="SUPFAM" id="SSF63829">
    <property type="entry name" value="Calcium-dependent phosphotriesterase"/>
    <property type="match status" value="1"/>
</dbReference>
<dbReference type="RefSeq" id="WP_009792863.1">
    <property type="nucleotide sequence ID" value="NC_022524.1"/>
</dbReference>
<gene>
    <name evidence="1" type="ORF">N288_22620</name>
</gene>
<dbReference type="OrthoDB" id="2488082at2"/>
<proteinExistence type="predicted"/>
<protein>
    <submittedName>
        <fullName evidence="1">Uncharacterized protein</fullName>
    </submittedName>
</protein>
<dbReference type="SUPFAM" id="SSF69322">
    <property type="entry name" value="Tricorn protease domain 2"/>
    <property type="match status" value="1"/>
</dbReference>
<dbReference type="STRING" id="1367477.N288_22620"/>
<keyword evidence="2" id="KW-1185">Reference proteome</keyword>